<protein>
    <recommendedName>
        <fullName evidence="2">PPM-type phosphatase domain-containing protein</fullName>
    </recommendedName>
</protein>
<evidence type="ECO:0000313" key="4">
    <source>
        <dbReference type="Proteomes" id="UP001165080"/>
    </source>
</evidence>
<dbReference type="Proteomes" id="UP001165080">
    <property type="component" value="Unassembled WGS sequence"/>
</dbReference>
<dbReference type="Pfam" id="PF00481">
    <property type="entry name" value="PP2C"/>
    <property type="match status" value="2"/>
</dbReference>
<feature type="domain" description="PPM-type phosphatase" evidence="2">
    <location>
        <begin position="90"/>
        <end position="616"/>
    </location>
</feature>
<reference evidence="3 4" key="1">
    <citation type="journal article" date="2023" name="Commun. Biol.">
        <title>Reorganization of the ancestral sex-determining regions during the evolution of trioecy in Pleodorina starrii.</title>
        <authorList>
            <person name="Takahashi K."/>
            <person name="Suzuki S."/>
            <person name="Kawai-Toyooka H."/>
            <person name="Yamamoto K."/>
            <person name="Hamaji T."/>
            <person name="Ootsuki R."/>
            <person name="Yamaguchi H."/>
            <person name="Kawachi M."/>
            <person name="Higashiyama T."/>
            <person name="Nozaki H."/>
        </authorList>
    </citation>
    <scope>NUCLEOTIDE SEQUENCE [LARGE SCALE GENOMIC DNA]</scope>
    <source>
        <strain evidence="3 4">NIES-4479</strain>
    </source>
</reference>
<dbReference type="SUPFAM" id="SSF81606">
    <property type="entry name" value="PP2C-like"/>
    <property type="match status" value="2"/>
</dbReference>
<dbReference type="PROSITE" id="PS51746">
    <property type="entry name" value="PPM_2"/>
    <property type="match status" value="1"/>
</dbReference>
<dbReference type="InterPro" id="IPR015655">
    <property type="entry name" value="PP2C"/>
</dbReference>
<dbReference type="SMART" id="SM00332">
    <property type="entry name" value="PP2Cc"/>
    <property type="match status" value="1"/>
</dbReference>
<name>A0A9W6BFV1_9CHLO</name>
<evidence type="ECO:0000313" key="3">
    <source>
        <dbReference type="EMBL" id="GLC51020.1"/>
    </source>
</evidence>
<feature type="compositionally biased region" description="Low complexity" evidence="1">
    <location>
        <begin position="447"/>
        <end position="476"/>
    </location>
</feature>
<comment type="caution">
    <text evidence="3">The sequence shown here is derived from an EMBL/GenBank/DDBJ whole genome shotgun (WGS) entry which is preliminary data.</text>
</comment>
<dbReference type="Gene3D" id="3.60.40.10">
    <property type="entry name" value="PPM-type phosphatase domain"/>
    <property type="match status" value="2"/>
</dbReference>
<evidence type="ECO:0000259" key="2">
    <source>
        <dbReference type="PROSITE" id="PS51746"/>
    </source>
</evidence>
<feature type="region of interest" description="Disordered" evidence="1">
    <location>
        <begin position="447"/>
        <end position="489"/>
    </location>
</feature>
<evidence type="ECO:0000256" key="1">
    <source>
        <dbReference type="SAM" id="MobiDB-lite"/>
    </source>
</evidence>
<sequence length="654" mass="67597">MVISEVSAGGGAWTASTSVRQALLPFKDAPLDCQDWARSRAQQQLLWDTLQSVKEKAAKAFAPLDARQPLDPFREVYSDGGLFGAGCNYAVGFHGIQGRQPKCEDYVLHLALGPDLFAPFDDCSRACLACVLDGHGGTGAVQYVAERFPSYLLADLPRLRSQPGAAMRSALHRIDEELTALGHNSGTTVNALLLVDNHVTVVNTGDCRCILYDWVDERAVQVTHDHNLQSSRERERVLGEGAELSGCGGYVVLPCPTDGAKLLGVTKALGHAGVKALQRSCTMGSLSGILEAAPSLSPRREQQLHAPSGPAVAAAASSSSSLSSSICNLSGLSGPTWPTRSASARRSFDQGPLGVRAAPGTAVASVLGDLSQQPVVVLSGSGMSDDDPVMPAPVEARDTAVADVDMCAPSCSALTGHCLQHHLPVAGCDGLAASACDDTVVAAPDDVAPAASDSAPARAVAQQPAVPGPQRCSGSSHGHHSHHQGSHRSSFATAAGVAVAAAVAAAGPEASVAMDPARSGSAGLGPLATLSATGTGGSFMLTCEPDEFEFTVQDDRHMVLLGCDGVFDRMGNTEACKTALRHLTSSNSCVDAAREVTQRACRLGSLDNITALVLRFGRKPIVRRQSFSVLSLRRSSSNTSGDLAASGGSAASRA</sequence>
<keyword evidence="4" id="KW-1185">Reference proteome</keyword>
<dbReference type="GO" id="GO:0004722">
    <property type="term" value="F:protein serine/threonine phosphatase activity"/>
    <property type="evidence" value="ECO:0007669"/>
    <property type="project" value="InterPro"/>
</dbReference>
<dbReference type="CDD" id="cd00143">
    <property type="entry name" value="PP2Cc"/>
    <property type="match status" value="1"/>
</dbReference>
<proteinExistence type="predicted"/>
<dbReference type="AlphaFoldDB" id="A0A9W6BFV1"/>
<organism evidence="3 4">
    <name type="scientific">Pleodorina starrii</name>
    <dbReference type="NCBI Taxonomy" id="330485"/>
    <lineage>
        <taxon>Eukaryota</taxon>
        <taxon>Viridiplantae</taxon>
        <taxon>Chlorophyta</taxon>
        <taxon>core chlorophytes</taxon>
        <taxon>Chlorophyceae</taxon>
        <taxon>CS clade</taxon>
        <taxon>Chlamydomonadales</taxon>
        <taxon>Volvocaceae</taxon>
        <taxon>Pleodorina</taxon>
    </lineage>
</organism>
<gene>
    <name evidence="3" type="primary">PLESTMB000575</name>
    <name evidence="3" type="ORF">PLESTB_000457300</name>
</gene>
<accession>A0A9W6BFV1</accession>
<feature type="compositionally biased region" description="Basic residues" evidence="1">
    <location>
        <begin position="477"/>
        <end position="486"/>
    </location>
</feature>
<dbReference type="OrthoDB" id="543280at2759"/>
<dbReference type="EMBL" id="BRXU01000004">
    <property type="protein sequence ID" value="GLC51020.1"/>
    <property type="molecule type" value="Genomic_DNA"/>
</dbReference>
<dbReference type="InterPro" id="IPR036457">
    <property type="entry name" value="PPM-type-like_dom_sf"/>
</dbReference>
<dbReference type="PANTHER" id="PTHR47992">
    <property type="entry name" value="PROTEIN PHOSPHATASE"/>
    <property type="match status" value="1"/>
</dbReference>
<dbReference type="InterPro" id="IPR001932">
    <property type="entry name" value="PPM-type_phosphatase-like_dom"/>
</dbReference>